<organism evidence="3">
    <name type="scientific">Lactobacillus acidophilus (strain ATCC 700396 / NCK56 / N2 / NCFM)</name>
    <dbReference type="NCBI Taxonomy" id="272621"/>
    <lineage>
        <taxon>Bacteria</taxon>
        <taxon>Bacillati</taxon>
        <taxon>Bacillota</taxon>
        <taxon>Bacilli</taxon>
        <taxon>Lactobacillales</taxon>
        <taxon>Lactobacillaceae</taxon>
        <taxon>Lactobacillus</taxon>
    </lineage>
</organism>
<evidence type="ECO:0000256" key="1">
    <source>
        <dbReference type="SAM" id="Phobius"/>
    </source>
</evidence>
<dbReference type="AlphaFoldDB" id="Q5FL18"/>
<dbReference type="eggNOG" id="ENOG5030MB3">
    <property type="taxonomic scope" value="Bacteria"/>
</dbReference>
<gene>
    <name evidence="2" type="ordered locus">LBA0738</name>
</gene>
<dbReference type="STRING" id="272621.LBA0738"/>
<dbReference type="BioCyc" id="LACI272621:G1G49-754-MONOMER"/>
<dbReference type="RefSeq" id="WP_003546675.1">
    <property type="nucleotide sequence ID" value="NC_006814.3"/>
</dbReference>
<reference evidence="2 3" key="1">
    <citation type="journal article" date="2005" name="Proc. Natl. Acad. Sci. U.S.A.">
        <title>Complete genome sequence of the probiotic lactic acid bacterium Lactobacillus acidophilus NCFM.</title>
        <authorList>
            <person name="Altermann E."/>
            <person name="Russell W.M."/>
            <person name="Azcarate-Peril M.A."/>
            <person name="Barrangou R."/>
            <person name="Buck B.L."/>
            <person name="McAuliffe O."/>
            <person name="Souther N."/>
            <person name="Dobson A."/>
            <person name="Duong T."/>
            <person name="Callanan M."/>
            <person name="Lick S."/>
            <person name="Hamrick A."/>
            <person name="Cano R."/>
            <person name="Klaenhammer T.R."/>
        </authorList>
    </citation>
    <scope>NUCLEOTIDE SEQUENCE [LARGE SCALE GENOMIC DNA]</scope>
    <source>
        <strain evidence="3">ATCC 700396 / NCK56 / N2 / NCFM</strain>
    </source>
</reference>
<dbReference type="GeneID" id="93290141"/>
<dbReference type="KEGG" id="lac:LBA0738"/>
<dbReference type="PATRIC" id="fig|272621.13.peg.701"/>
<sequence>MVKLKFPRIKASAFTLIETLITLTICCGILLIGSLQLRKSQNRLIFDNTTKEVMAALDQASRISTITDDTVTVIFSKEKHYINLSGPNYNKQIEINKNIDIEGLSKFRFSSSGSSKPITVTFSGYGLRREKKYQMLWGRATE</sequence>
<dbReference type="HOGENOM" id="CLU_150590_0_0_9"/>
<keyword evidence="1" id="KW-1133">Transmembrane helix</keyword>
<evidence type="ECO:0000313" key="2">
    <source>
        <dbReference type="EMBL" id="AAV42606.1"/>
    </source>
</evidence>
<protein>
    <recommendedName>
        <fullName evidence="4">Prepilin-type N-terminal cleavage/methylation domain-containing protein</fullName>
    </recommendedName>
</protein>
<dbReference type="EMBL" id="CP000033">
    <property type="protein sequence ID" value="AAV42606.1"/>
    <property type="molecule type" value="Genomic_DNA"/>
</dbReference>
<name>Q5FL18_LACAC</name>
<dbReference type="OrthoDB" id="2318130at2"/>
<keyword evidence="1" id="KW-0472">Membrane</keyword>
<keyword evidence="1" id="KW-0812">Transmembrane</keyword>
<feature type="transmembrane region" description="Helical" evidence="1">
    <location>
        <begin position="12"/>
        <end position="33"/>
    </location>
</feature>
<dbReference type="Proteomes" id="UP000006381">
    <property type="component" value="Chromosome"/>
</dbReference>
<keyword evidence="3" id="KW-1185">Reference proteome</keyword>
<evidence type="ECO:0000313" key="3">
    <source>
        <dbReference type="Proteomes" id="UP000006381"/>
    </source>
</evidence>
<evidence type="ECO:0008006" key="4">
    <source>
        <dbReference type="Google" id="ProtNLM"/>
    </source>
</evidence>
<accession>Q5FL18</accession>
<proteinExistence type="predicted"/>